<feature type="domain" description="HMA" evidence="1">
    <location>
        <begin position="1"/>
        <end position="63"/>
    </location>
</feature>
<proteinExistence type="predicted"/>
<dbReference type="Proteomes" id="UP000542111">
    <property type="component" value="Unassembled WGS sequence"/>
</dbReference>
<protein>
    <submittedName>
        <fullName evidence="2">Heavy-metal-associated domain-containing protein</fullName>
    </submittedName>
</protein>
<dbReference type="SUPFAM" id="SSF55008">
    <property type="entry name" value="HMA, heavy metal-associated domain"/>
    <property type="match status" value="1"/>
</dbReference>
<gene>
    <name evidence="2" type="ORF">HBO33_11005</name>
</gene>
<dbReference type="EMBL" id="JAAQYP010000014">
    <property type="protein sequence ID" value="NNA95699.1"/>
    <property type="molecule type" value="Genomic_DNA"/>
</dbReference>
<comment type="caution">
    <text evidence="2">The sequence shown here is derived from an EMBL/GenBank/DDBJ whole genome shotgun (WGS) entry which is preliminary data.</text>
</comment>
<dbReference type="PROSITE" id="PS50846">
    <property type="entry name" value="HMA_2"/>
    <property type="match status" value="1"/>
</dbReference>
<accession>A0A7Y1MNX5</accession>
<name>A0A7Y1MNX5_9PSED</name>
<dbReference type="InterPro" id="IPR006121">
    <property type="entry name" value="HMA_dom"/>
</dbReference>
<organism evidence="2 3">
    <name type="scientific">Pseudomonas gessardii</name>
    <dbReference type="NCBI Taxonomy" id="78544"/>
    <lineage>
        <taxon>Bacteria</taxon>
        <taxon>Pseudomonadati</taxon>
        <taxon>Pseudomonadota</taxon>
        <taxon>Gammaproteobacteria</taxon>
        <taxon>Pseudomonadales</taxon>
        <taxon>Pseudomonadaceae</taxon>
        <taxon>Pseudomonas</taxon>
    </lineage>
</organism>
<dbReference type="Gene3D" id="3.30.70.100">
    <property type="match status" value="1"/>
</dbReference>
<dbReference type="CDD" id="cd00371">
    <property type="entry name" value="HMA"/>
    <property type="match status" value="1"/>
</dbReference>
<dbReference type="GO" id="GO:0046872">
    <property type="term" value="F:metal ion binding"/>
    <property type="evidence" value="ECO:0007669"/>
    <property type="project" value="InterPro"/>
</dbReference>
<dbReference type="Pfam" id="PF00403">
    <property type="entry name" value="HMA"/>
    <property type="match status" value="1"/>
</dbReference>
<dbReference type="RefSeq" id="WP_169897673.1">
    <property type="nucleotide sequence ID" value="NZ_JAAQYO010000006.1"/>
</dbReference>
<evidence type="ECO:0000313" key="3">
    <source>
        <dbReference type="Proteomes" id="UP000542111"/>
    </source>
</evidence>
<evidence type="ECO:0000313" key="2">
    <source>
        <dbReference type="EMBL" id="NNA95699.1"/>
    </source>
</evidence>
<evidence type="ECO:0000259" key="1">
    <source>
        <dbReference type="PROSITE" id="PS50846"/>
    </source>
</evidence>
<reference evidence="2 3" key="1">
    <citation type="journal article" date="2020" name="Front. Microbiol.">
        <title>Genetic Organization of the aprX-lipA2 Operon Affects the Proteolytic Potential of Pseudomonas Species in Milk.</title>
        <authorList>
            <person name="Maier C."/>
            <person name="Huptas C."/>
            <person name="von Neubeck M."/>
            <person name="Scherer S."/>
            <person name="Wenning M."/>
            <person name="Lucking G."/>
        </authorList>
    </citation>
    <scope>NUCLEOTIDE SEQUENCE [LARGE SCALE GENOMIC DNA]</scope>
    <source>
        <strain evidence="2 3">G4779</strain>
    </source>
</reference>
<dbReference type="AlphaFoldDB" id="A0A7Y1MNX5"/>
<sequence>MYSFNVPNMTCGGCAKAVTNALKSVDPDAQIKTDPPTREVQIESSRDRSVFVQVLSEAGYPEKQ</sequence>
<dbReference type="InterPro" id="IPR036163">
    <property type="entry name" value="HMA_dom_sf"/>
</dbReference>